<evidence type="ECO:0000313" key="3">
    <source>
        <dbReference type="EMBL" id="WEW60034.1"/>
    </source>
</evidence>
<evidence type="ECO:0000256" key="1">
    <source>
        <dbReference type="SAM" id="MobiDB-lite"/>
    </source>
</evidence>
<protein>
    <recommendedName>
        <fullName evidence="2">F-box domain-containing protein</fullName>
    </recommendedName>
</protein>
<evidence type="ECO:0000313" key="4">
    <source>
        <dbReference type="Proteomes" id="UP001219355"/>
    </source>
</evidence>
<feature type="region of interest" description="Disordered" evidence="1">
    <location>
        <begin position="33"/>
        <end position="60"/>
    </location>
</feature>
<name>A0AAF0DKP5_9EURO</name>
<dbReference type="AlphaFoldDB" id="A0AAF0DKP5"/>
<dbReference type="InterPro" id="IPR001810">
    <property type="entry name" value="F-box_dom"/>
</dbReference>
<dbReference type="Pfam" id="PF00646">
    <property type="entry name" value="F-box"/>
    <property type="match status" value="1"/>
</dbReference>
<gene>
    <name evidence="3" type="ORF">PRK78_005518</name>
</gene>
<dbReference type="Proteomes" id="UP001219355">
    <property type="component" value="Chromosome 3"/>
</dbReference>
<feature type="compositionally biased region" description="Basic and acidic residues" evidence="1">
    <location>
        <begin position="40"/>
        <end position="60"/>
    </location>
</feature>
<sequence>MADILQELEIATSCTTPEITISGPLNIVSAYSSSNTEAGDESHQYNEQHDGDKIGTKADLADESNPPYLSVKGQLNTQKESETSNAFDSEKRKDIKKGLTLVSLFKRLSVTGKQSQELQLVEKDASRTGCKIVCMSVDIMLEILDHLDFTDREVLRYTCRAFYYGLPALNIRPELHGQCMIARIFRRLYNTSLLPNVREGNQLLTKAEVRDKLERQTQCVFCTNIWPRGSQLHCPFHTPLEYCAPQPPSGLKRLTEFLSPSRIRWAMALRGELTPQTQAEFIARDLQSSSNRRRSRQVGGIPCRFVGSWAEFLLAREWVRWDGGTYFGNAANPKTAGKTKKRFAKVEPELTKLYCCNHCYNVLPDNDSSRLCARCDCAFCGWTGIDLVRVVGRDNRVRYVPLGILVKDAEGKDKEGKKVANKKGKSPEE</sequence>
<organism evidence="3 4">
    <name type="scientific">Emydomyces testavorans</name>
    <dbReference type="NCBI Taxonomy" id="2070801"/>
    <lineage>
        <taxon>Eukaryota</taxon>
        <taxon>Fungi</taxon>
        <taxon>Dikarya</taxon>
        <taxon>Ascomycota</taxon>
        <taxon>Pezizomycotina</taxon>
        <taxon>Eurotiomycetes</taxon>
        <taxon>Eurotiomycetidae</taxon>
        <taxon>Onygenales</taxon>
        <taxon>Nannizziopsiaceae</taxon>
        <taxon>Emydomyces</taxon>
    </lineage>
</organism>
<proteinExistence type="predicted"/>
<keyword evidence="4" id="KW-1185">Reference proteome</keyword>
<evidence type="ECO:0000259" key="2">
    <source>
        <dbReference type="Pfam" id="PF00646"/>
    </source>
</evidence>
<dbReference type="EMBL" id="CP120629">
    <property type="protein sequence ID" value="WEW60034.1"/>
    <property type="molecule type" value="Genomic_DNA"/>
</dbReference>
<feature type="domain" description="F-box" evidence="2">
    <location>
        <begin position="134"/>
        <end position="163"/>
    </location>
</feature>
<accession>A0AAF0DKP5</accession>
<reference evidence="3" key="1">
    <citation type="submission" date="2023-03" db="EMBL/GenBank/DDBJ databases">
        <title>Emydomyces testavorans Genome Sequence.</title>
        <authorList>
            <person name="Hoyer L."/>
        </authorList>
    </citation>
    <scope>NUCLEOTIDE SEQUENCE</scope>
    <source>
        <strain evidence="3">16-2883</strain>
    </source>
</reference>